<dbReference type="AlphaFoldDB" id="A0A9X3BGG1"/>
<dbReference type="InterPro" id="IPR036163">
    <property type="entry name" value="HMA_dom_sf"/>
</dbReference>
<dbReference type="Proteomes" id="UP001155483">
    <property type="component" value="Unassembled WGS sequence"/>
</dbReference>
<name>A0A9X3BGG1_9BACT</name>
<reference evidence="1" key="2">
    <citation type="submission" date="2023-04" db="EMBL/GenBank/DDBJ databases">
        <title>Paracnuella aquatica gen. nov., sp. nov., a member of the family Chitinophagaceae isolated from a hot spring.</title>
        <authorList>
            <person name="Wang C."/>
        </authorList>
    </citation>
    <scope>NUCLEOTIDE SEQUENCE</scope>
    <source>
        <strain evidence="1">LB-8</strain>
    </source>
</reference>
<comment type="caution">
    <text evidence="1">The sequence shown here is derived from an EMBL/GenBank/DDBJ whole genome shotgun (WGS) entry which is preliminary data.</text>
</comment>
<protein>
    <recommendedName>
        <fullName evidence="3">HMA domain-containing protein</fullName>
    </recommendedName>
</protein>
<sequence>MSTYHFKTNINCLGCVTQIKPKLDQLEQDHTIEHWHVNMNDPEYLLEVETDKLSADEVRHFVREAGFEAEFTRASEGRSR</sequence>
<dbReference type="EMBL" id="JAOTIF010000001">
    <property type="protein sequence ID" value="MCU7547702.1"/>
    <property type="molecule type" value="Genomic_DNA"/>
</dbReference>
<proteinExistence type="predicted"/>
<dbReference type="RefSeq" id="WP_279295148.1">
    <property type="nucleotide sequence ID" value="NZ_JAOTIF010000001.1"/>
</dbReference>
<accession>A0A9X3BGG1</accession>
<evidence type="ECO:0000313" key="2">
    <source>
        <dbReference type="Proteomes" id="UP001155483"/>
    </source>
</evidence>
<dbReference type="Gene3D" id="3.30.70.100">
    <property type="match status" value="1"/>
</dbReference>
<evidence type="ECO:0008006" key="3">
    <source>
        <dbReference type="Google" id="ProtNLM"/>
    </source>
</evidence>
<organism evidence="1 2">
    <name type="scientific">Paraflavisolibacter caeni</name>
    <dbReference type="NCBI Taxonomy" id="2982496"/>
    <lineage>
        <taxon>Bacteria</taxon>
        <taxon>Pseudomonadati</taxon>
        <taxon>Bacteroidota</taxon>
        <taxon>Chitinophagia</taxon>
        <taxon>Chitinophagales</taxon>
        <taxon>Chitinophagaceae</taxon>
        <taxon>Paraflavisolibacter</taxon>
    </lineage>
</organism>
<keyword evidence="2" id="KW-1185">Reference proteome</keyword>
<evidence type="ECO:0000313" key="1">
    <source>
        <dbReference type="EMBL" id="MCU7547702.1"/>
    </source>
</evidence>
<reference evidence="1" key="1">
    <citation type="submission" date="2022-09" db="EMBL/GenBank/DDBJ databases">
        <authorList>
            <person name="Yuan C."/>
            <person name="Ke Z."/>
        </authorList>
    </citation>
    <scope>NUCLEOTIDE SEQUENCE</scope>
    <source>
        <strain evidence="1">LB-8</strain>
    </source>
</reference>
<gene>
    <name evidence="1" type="ORF">OCK74_01190</name>
</gene>
<dbReference type="GO" id="GO:0046872">
    <property type="term" value="F:metal ion binding"/>
    <property type="evidence" value="ECO:0007669"/>
    <property type="project" value="InterPro"/>
</dbReference>
<dbReference type="SUPFAM" id="SSF55008">
    <property type="entry name" value="HMA, heavy metal-associated domain"/>
    <property type="match status" value="1"/>
</dbReference>